<dbReference type="PROSITE" id="PS51257">
    <property type="entry name" value="PROKAR_LIPOPROTEIN"/>
    <property type="match status" value="1"/>
</dbReference>
<dbReference type="Proteomes" id="UP000600247">
    <property type="component" value="Unassembled WGS sequence"/>
</dbReference>
<reference evidence="1 2" key="1">
    <citation type="journal article" date="2014" name="Int. J. Syst. Evol. Microbiol.">
        <title>Complete genome sequence of Corynebacterium casei LMG S-19264T (=DSM 44701T), isolated from a smear-ripened cheese.</title>
        <authorList>
            <consortium name="US DOE Joint Genome Institute (JGI-PGF)"/>
            <person name="Walter F."/>
            <person name="Albersmeier A."/>
            <person name="Kalinowski J."/>
            <person name="Ruckert C."/>
        </authorList>
    </citation>
    <scope>NUCLEOTIDE SEQUENCE [LARGE SCALE GENOMIC DNA]</scope>
    <source>
        <strain evidence="1 2">CGMCC 1.15286</strain>
    </source>
</reference>
<comment type="caution">
    <text evidence="1">The sequence shown here is derived from an EMBL/GenBank/DDBJ whole genome shotgun (WGS) entry which is preliminary data.</text>
</comment>
<dbReference type="RefSeq" id="WP_188887628.1">
    <property type="nucleotide sequence ID" value="NZ_BMHY01000001.1"/>
</dbReference>
<evidence type="ECO:0008006" key="3">
    <source>
        <dbReference type="Google" id="ProtNLM"/>
    </source>
</evidence>
<evidence type="ECO:0000313" key="2">
    <source>
        <dbReference type="Proteomes" id="UP000600247"/>
    </source>
</evidence>
<protein>
    <recommendedName>
        <fullName evidence="3">DUF3939 domain-containing protein</fullName>
    </recommendedName>
</protein>
<dbReference type="EMBL" id="BMHY01000001">
    <property type="protein sequence ID" value="GGG57587.1"/>
    <property type="molecule type" value="Genomic_DNA"/>
</dbReference>
<proteinExistence type="predicted"/>
<sequence length="246" mass="27339">MMNHSMRRGIRSTLLIMAAVTLVVLSGCMYPKKQLKENQIAPKEAVRNVQGAIDQYQSETGVLPIKNSTPDTPVYEKFQIDFHQLQTQGYISDIPSAAFEKGGNYYFLIINEDTEPAVKLMNLVNFQQLVDIQTAVRTYSSSHNGEVPKGGEAYPGFHYIDFDALKRKAPDLRSEFSGQSLTLMTDEQGNVYADYGPDLMQAVQKSSVEPAAGTDVREMLVASNLFVPVKSPVYHWKDGEPLAIAP</sequence>
<organism evidence="1 2">
    <name type="scientific">Paenibacillus radicis</name>
    <name type="common">ex Gao et al. 2016</name>
    <dbReference type="NCBI Taxonomy" id="1737354"/>
    <lineage>
        <taxon>Bacteria</taxon>
        <taxon>Bacillati</taxon>
        <taxon>Bacillota</taxon>
        <taxon>Bacilli</taxon>
        <taxon>Bacillales</taxon>
        <taxon>Paenibacillaceae</taxon>
        <taxon>Paenibacillus</taxon>
    </lineage>
</organism>
<accession>A0A917GUS7</accession>
<keyword evidence="2" id="KW-1185">Reference proteome</keyword>
<dbReference type="AlphaFoldDB" id="A0A917GUS7"/>
<evidence type="ECO:0000313" key="1">
    <source>
        <dbReference type="EMBL" id="GGG57587.1"/>
    </source>
</evidence>
<name>A0A917GUS7_9BACL</name>
<gene>
    <name evidence="1" type="ORF">GCM10010918_08290</name>
</gene>